<name>A0AAE9Z952_9GAMM</name>
<reference evidence="2 3" key="1">
    <citation type="journal article" date="2015" name="Genome Announc.">
        <title>Draft Genome Sequences of Marine Isolates of Thalassomonas viridans and Thalassomonas actiniarum.</title>
        <authorList>
            <person name="Olonade I."/>
            <person name="van Zyl L.J."/>
            <person name="Trindade M."/>
        </authorList>
    </citation>
    <scope>NUCLEOTIDE SEQUENCE [LARGE SCALE GENOMIC DNA]</scope>
    <source>
        <strain evidence="2 3">XOM25</strain>
    </source>
</reference>
<dbReference type="AlphaFoldDB" id="A0AAE9Z952"/>
<feature type="compositionally biased region" description="Basic residues" evidence="1">
    <location>
        <begin position="1"/>
        <end position="12"/>
    </location>
</feature>
<dbReference type="EMBL" id="CP059734">
    <property type="protein sequence ID" value="WDE09056.1"/>
    <property type="molecule type" value="Genomic_DNA"/>
</dbReference>
<reference evidence="2 3" key="2">
    <citation type="journal article" date="2022" name="Mar. Drugs">
        <title>Bioassay-Guided Fractionation Leads to the Detection of Cholic Acid Generated by the Rare Thalassomonas sp.</title>
        <authorList>
            <person name="Pheiffer F."/>
            <person name="Schneider Y.K."/>
            <person name="Hansen E.H."/>
            <person name="Andersen J.H."/>
            <person name="Isaksson J."/>
            <person name="Busche T."/>
            <person name="R C."/>
            <person name="Kalinowski J."/>
            <person name="Zyl L.V."/>
            <person name="Trindade M."/>
        </authorList>
    </citation>
    <scope>NUCLEOTIDE SEQUENCE [LARGE SCALE GENOMIC DNA]</scope>
    <source>
        <strain evidence="2 3">XOM25</strain>
    </source>
</reference>
<dbReference type="RefSeq" id="WP_044840882.1">
    <property type="nucleotide sequence ID" value="NZ_CP059734.1"/>
</dbReference>
<accession>A0AAE9Z952</accession>
<feature type="region of interest" description="Disordered" evidence="1">
    <location>
        <begin position="1"/>
        <end position="32"/>
    </location>
</feature>
<sequence length="62" mass="6608">MKLKLNKNKLKNLSKDHKALPAEMTPNVAGGKHIEVTDPKKYCGGNTDNFGCSGTGCASELC</sequence>
<evidence type="ECO:0000313" key="2">
    <source>
        <dbReference type="EMBL" id="WDE09056.1"/>
    </source>
</evidence>
<gene>
    <name evidence="2" type="ORF">SG34_030235</name>
</gene>
<proteinExistence type="predicted"/>
<evidence type="ECO:0000313" key="3">
    <source>
        <dbReference type="Proteomes" id="UP000032352"/>
    </source>
</evidence>
<keyword evidence="3" id="KW-1185">Reference proteome</keyword>
<dbReference type="Proteomes" id="UP000032352">
    <property type="component" value="Chromosome pTvir"/>
</dbReference>
<dbReference type="KEGG" id="tvd:SG34_030235"/>
<protein>
    <submittedName>
        <fullName evidence="2">Uncharacterized protein</fullName>
    </submittedName>
</protein>
<organism evidence="2 3">
    <name type="scientific">Thalassomonas viridans</name>
    <dbReference type="NCBI Taxonomy" id="137584"/>
    <lineage>
        <taxon>Bacteria</taxon>
        <taxon>Pseudomonadati</taxon>
        <taxon>Pseudomonadota</taxon>
        <taxon>Gammaproteobacteria</taxon>
        <taxon>Alteromonadales</taxon>
        <taxon>Colwelliaceae</taxon>
        <taxon>Thalassomonas</taxon>
    </lineage>
</organism>
<evidence type="ECO:0000256" key="1">
    <source>
        <dbReference type="SAM" id="MobiDB-lite"/>
    </source>
</evidence>